<accession>A0A0F9WJ69</accession>
<protein>
    <submittedName>
        <fullName evidence="1">Uncharacterized protein</fullName>
    </submittedName>
</protein>
<evidence type="ECO:0000313" key="1">
    <source>
        <dbReference type="EMBL" id="KKN86016.1"/>
    </source>
</evidence>
<reference evidence="1" key="1">
    <citation type="journal article" date="2015" name="Nature">
        <title>Complex archaea that bridge the gap between prokaryotes and eukaryotes.</title>
        <authorList>
            <person name="Spang A."/>
            <person name="Saw J.H."/>
            <person name="Jorgensen S.L."/>
            <person name="Zaremba-Niedzwiedzka K."/>
            <person name="Martijn J."/>
            <person name="Lind A.E."/>
            <person name="van Eijk R."/>
            <person name="Schleper C."/>
            <person name="Guy L."/>
            <person name="Ettema T.J."/>
        </authorList>
    </citation>
    <scope>NUCLEOTIDE SEQUENCE</scope>
</reference>
<sequence>MGLRFVRVGQGADAGLDEVVRAVMTFDDLYTAPGGESLNARQTPLKVGGRLDCIQFEAHPTFVFFYNRTDERSGQLVVMQAVGGLTEVPNDTDLSAVSVNCTIRGR</sequence>
<name>A0A0F9WJ69_9ZZZZ</name>
<gene>
    <name evidence="1" type="ORF">LCGC14_0274280</name>
</gene>
<dbReference type="EMBL" id="LAZR01000153">
    <property type="protein sequence ID" value="KKN86016.1"/>
    <property type="molecule type" value="Genomic_DNA"/>
</dbReference>
<organism evidence="1">
    <name type="scientific">marine sediment metagenome</name>
    <dbReference type="NCBI Taxonomy" id="412755"/>
    <lineage>
        <taxon>unclassified sequences</taxon>
        <taxon>metagenomes</taxon>
        <taxon>ecological metagenomes</taxon>
    </lineage>
</organism>
<dbReference type="AlphaFoldDB" id="A0A0F9WJ69"/>
<proteinExistence type="predicted"/>
<comment type="caution">
    <text evidence="1">The sequence shown here is derived from an EMBL/GenBank/DDBJ whole genome shotgun (WGS) entry which is preliminary data.</text>
</comment>